<dbReference type="Proteomes" id="UP000076078">
    <property type="component" value="Unassembled WGS sequence"/>
</dbReference>
<sequence>MTFYLRLIAKFRLVSKDWNSKVIPKVHFRNLKHSWSEKCWSISNIHERDKLKKLLLMGVGGLQFFISEMVVDDELIQLLKNSSTISNVNLLKVETDGQDLENFVAIYKNLPGLDTVYLSGYLFKSVSPHIFKSIKHLHLYKFQLEINLLIHSIDIIQLEELSLYNEYDDLHTSHNLDPFYLYLSTNKSLQRLLFDSGHNKSVMGNFSSLVTLLNTNETLTDITLNAYCNDDMASNNQEFSITNKTVKILNTQKSRNIPMRWRCESKLQEMEIPYLDLNELTVIQSYHKSLKSLTIQNTPKNLECMIKLMKFGSLESLKIKPQLSHPRSTAINDSEFFSATCANPYIKTIQIDSIVQSRYISQLLRCNHPSLTSLSFVPEDHSILPDIKNDLMNNKNIQSLTFRKLLKLFGEEANTMFKIITQILEKNTNITEFYYPYLYMETEELAPIFNRSTSSLLKIALFKKVDPKLKLLLDNNFIENVNFSQFNYY</sequence>
<proteinExistence type="predicted"/>
<comment type="caution">
    <text evidence="1">The sequence shown here is derived from an EMBL/GenBank/DDBJ whole genome shotgun (WGS) entry which is preliminary data.</text>
</comment>
<dbReference type="EMBL" id="LODT01000037">
    <property type="protein sequence ID" value="KYQ90303.1"/>
    <property type="molecule type" value="Genomic_DNA"/>
</dbReference>
<evidence type="ECO:0000313" key="2">
    <source>
        <dbReference type="Proteomes" id="UP000076078"/>
    </source>
</evidence>
<keyword evidence="2" id="KW-1185">Reference proteome</keyword>
<evidence type="ECO:0000313" key="1">
    <source>
        <dbReference type="EMBL" id="KYQ90303.1"/>
    </source>
</evidence>
<organism evidence="1 2">
    <name type="scientific">Tieghemostelium lacteum</name>
    <name type="common">Slime mold</name>
    <name type="synonym">Dictyostelium lacteum</name>
    <dbReference type="NCBI Taxonomy" id="361077"/>
    <lineage>
        <taxon>Eukaryota</taxon>
        <taxon>Amoebozoa</taxon>
        <taxon>Evosea</taxon>
        <taxon>Eumycetozoa</taxon>
        <taxon>Dictyostelia</taxon>
        <taxon>Dictyosteliales</taxon>
        <taxon>Raperosteliaceae</taxon>
        <taxon>Tieghemostelium</taxon>
    </lineage>
</organism>
<dbReference type="InParanoid" id="A0A151Z8K2"/>
<reference evidence="1 2" key="1">
    <citation type="submission" date="2015-12" db="EMBL/GenBank/DDBJ databases">
        <title>Dictyostelia acquired genes for synthesis and detection of signals that induce cell-type specialization by lateral gene transfer from prokaryotes.</title>
        <authorList>
            <person name="Gloeckner G."/>
            <person name="Schaap P."/>
        </authorList>
    </citation>
    <scope>NUCLEOTIDE SEQUENCE [LARGE SCALE GENOMIC DNA]</scope>
    <source>
        <strain evidence="1 2">TK</strain>
    </source>
</reference>
<protein>
    <submittedName>
        <fullName evidence="1">Uncharacterized protein</fullName>
    </submittedName>
</protein>
<name>A0A151Z8K2_TIELA</name>
<accession>A0A151Z8K2</accession>
<gene>
    <name evidence="1" type="ORF">DLAC_08905</name>
</gene>
<dbReference type="AlphaFoldDB" id="A0A151Z8K2"/>